<dbReference type="Pfam" id="PF08239">
    <property type="entry name" value="SH3_3"/>
    <property type="match status" value="1"/>
</dbReference>
<dbReference type="RefSeq" id="WP_270917817.1">
    <property type="nucleotide sequence ID" value="NZ_CP127247.1"/>
</dbReference>
<evidence type="ECO:0000313" key="4">
    <source>
        <dbReference type="Proteomes" id="UP001238334"/>
    </source>
</evidence>
<proteinExistence type="predicted"/>
<evidence type="ECO:0000256" key="1">
    <source>
        <dbReference type="SAM" id="MobiDB-lite"/>
    </source>
</evidence>
<accession>A0A9Y2P7W3</accession>
<evidence type="ECO:0000313" key="3">
    <source>
        <dbReference type="EMBL" id="WIY26448.1"/>
    </source>
</evidence>
<protein>
    <submittedName>
        <fullName evidence="3">SH3 domain-containing protein</fullName>
    </submittedName>
</protein>
<gene>
    <name evidence="3" type="ORF">QPJ95_05910</name>
</gene>
<dbReference type="EMBL" id="CP127247">
    <property type="protein sequence ID" value="WIY26448.1"/>
    <property type="molecule type" value="Genomic_DNA"/>
</dbReference>
<feature type="domain" description="SH3b" evidence="2">
    <location>
        <begin position="164"/>
        <end position="229"/>
    </location>
</feature>
<name>A0A9Y2P7W3_9RHOB</name>
<dbReference type="InterPro" id="IPR003646">
    <property type="entry name" value="SH3-like_bac-type"/>
</dbReference>
<keyword evidence="4" id="KW-1185">Reference proteome</keyword>
<organism evidence="3 4">
    <name type="scientific">Parasedimentitalea psychrophila</name>
    <dbReference type="NCBI Taxonomy" id="2997337"/>
    <lineage>
        <taxon>Bacteria</taxon>
        <taxon>Pseudomonadati</taxon>
        <taxon>Pseudomonadota</taxon>
        <taxon>Alphaproteobacteria</taxon>
        <taxon>Rhodobacterales</taxon>
        <taxon>Paracoccaceae</taxon>
        <taxon>Parasedimentitalea</taxon>
    </lineage>
</organism>
<feature type="region of interest" description="Disordered" evidence="1">
    <location>
        <begin position="67"/>
        <end position="90"/>
    </location>
</feature>
<dbReference type="PROSITE" id="PS51781">
    <property type="entry name" value="SH3B"/>
    <property type="match status" value="1"/>
</dbReference>
<sequence length="230" mass="24274">MSRFVMVSFLFMGWTFYELSGGAGFSPPIRPEPIAIATATAKRQPIRDQHVTAASLVTKPVIQPRQPATLRRSTAIAASQPARPAADPEQRSRVALAQIAALGETSFGFGLTGAGTEAGTGPAPPTDDSAVQLASLSGGLAPLASSQVLSDVQVNRSLPRDPVPDLRQVTASRVNMRGGPGTLYPVVTKLNRDTAVEVLKDSGTGWLHLRVVEDDQTGWIAASLISKKRP</sequence>
<dbReference type="SMART" id="SM00287">
    <property type="entry name" value="SH3b"/>
    <property type="match status" value="1"/>
</dbReference>
<reference evidence="3 4" key="1">
    <citation type="submission" date="2023-06" db="EMBL/GenBank/DDBJ databases">
        <title>Parasedimentitalea psychrophila sp. nov., a psychrophilic bacterium isolated from deep-sea sediment.</title>
        <authorList>
            <person name="Li A."/>
        </authorList>
    </citation>
    <scope>NUCLEOTIDE SEQUENCE [LARGE SCALE GENOMIC DNA]</scope>
    <source>
        <strain evidence="3 4">QS115</strain>
    </source>
</reference>
<dbReference type="KEGG" id="ppso:QPJ95_05910"/>
<dbReference type="Gene3D" id="2.30.30.40">
    <property type="entry name" value="SH3 Domains"/>
    <property type="match status" value="1"/>
</dbReference>
<dbReference type="Proteomes" id="UP001238334">
    <property type="component" value="Chromosome"/>
</dbReference>
<evidence type="ECO:0000259" key="2">
    <source>
        <dbReference type="PROSITE" id="PS51781"/>
    </source>
</evidence>
<dbReference type="AlphaFoldDB" id="A0A9Y2P7W3"/>
<feature type="compositionally biased region" description="Low complexity" evidence="1">
    <location>
        <begin position="75"/>
        <end position="85"/>
    </location>
</feature>